<evidence type="ECO:0000313" key="2">
    <source>
        <dbReference type="EMBL" id="GGB32314.1"/>
    </source>
</evidence>
<feature type="domain" description="Serine aminopeptidase S33" evidence="1">
    <location>
        <begin position="42"/>
        <end position="329"/>
    </location>
</feature>
<evidence type="ECO:0000259" key="1">
    <source>
        <dbReference type="Pfam" id="PF12146"/>
    </source>
</evidence>
<organism evidence="2 3">
    <name type="scientific">Roseibium aquae</name>
    <dbReference type="NCBI Taxonomy" id="1323746"/>
    <lineage>
        <taxon>Bacteria</taxon>
        <taxon>Pseudomonadati</taxon>
        <taxon>Pseudomonadota</taxon>
        <taxon>Alphaproteobacteria</taxon>
        <taxon>Hyphomicrobiales</taxon>
        <taxon>Stappiaceae</taxon>
        <taxon>Roseibium</taxon>
    </lineage>
</organism>
<name>A0A916T5A9_9HYPH</name>
<proteinExistence type="predicted"/>
<dbReference type="EMBL" id="BMFA01000001">
    <property type="protein sequence ID" value="GGB32314.1"/>
    <property type="molecule type" value="Genomic_DNA"/>
</dbReference>
<dbReference type="SUPFAM" id="SSF53474">
    <property type="entry name" value="alpha/beta-Hydrolases"/>
    <property type="match status" value="1"/>
</dbReference>
<evidence type="ECO:0000313" key="3">
    <source>
        <dbReference type="Proteomes" id="UP000605148"/>
    </source>
</evidence>
<dbReference type="OrthoDB" id="9788260at2"/>
<dbReference type="InterPro" id="IPR051044">
    <property type="entry name" value="MAG_DAG_Lipase"/>
</dbReference>
<sequence length="354" mass="39294">MTLSDIPENPVPRGAKAGFVVTRDGVQLRYAHWPALGSRRLGTVTILQGRAEFIEKYFEVVTDLRDRGFAVVAFDWRGQGGSDRLLGNRFKGHVRSFAQYREDLRTVLKQVSLAEYPGPHFALAHSMGGAILLSDSARLRTMLDRAVLCAPMIALPRGQWLPDIFGGLRRLVNSATFGFYKVPPDIRRFGATSRFLNKVVFPFVRVLGFLGLGRFFLPGGTGEILLDFETNRQTSDRSRFERFNAVLKATPERGIGAPTIGWLSAAIKTMRKFSLRETGPGIKLPCLVIAAGRDRIVSTPAIEEFVSRVKVAGYIEIAGGEHELLMEADVYRDQFFAAFDAFIPGLDGRKDPEA</sequence>
<comment type="caution">
    <text evidence="2">The sequence shown here is derived from an EMBL/GenBank/DDBJ whole genome shotgun (WGS) entry which is preliminary data.</text>
</comment>
<dbReference type="RefSeq" id="WP_150493277.1">
    <property type="nucleotide sequence ID" value="NZ_BMFA01000001.1"/>
</dbReference>
<reference evidence="2" key="1">
    <citation type="journal article" date="2014" name="Int. J. Syst. Evol. Microbiol.">
        <title>Complete genome sequence of Corynebacterium casei LMG S-19264T (=DSM 44701T), isolated from a smear-ripened cheese.</title>
        <authorList>
            <consortium name="US DOE Joint Genome Institute (JGI-PGF)"/>
            <person name="Walter F."/>
            <person name="Albersmeier A."/>
            <person name="Kalinowski J."/>
            <person name="Ruckert C."/>
        </authorList>
    </citation>
    <scope>NUCLEOTIDE SEQUENCE</scope>
    <source>
        <strain evidence="2">CGMCC 1.12426</strain>
    </source>
</reference>
<dbReference type="PANTHER" id="PTHR11614">
    <property type="entry name" value="PHOSPHOLIPASE-RELATED"/>
    <property type="match status" value="1"/>
</dbReference>
<dbReference type="Pfam" id="PF12146">
    <property type="entry name" value="Hydrolase_4"/>
    <property type="match status" value="1"/>
</dbReference>
<dbReference type="InterPro" id="IPR022742">
    <property type="entry name" value="Hydrolase_4"/>
</dbReference>
<keyword evidence="3" id="KW-1185">Reference proteome</keyword>
<accession>A0A916T5A9</accession>
<gene>
    <name evidence="2" type="primary">pldB</name>
    <name evidence="2" type="ORF">GCM10011316_00530</name>
</gene>
<dbReference type="AlphaFoldDB" id="A0A916T5A9"/>
<dbReference type="Gene3D" id="3.40.50.1820">
    <property type="entry name" value="alpha/beta hydrolase"/>
    <property type="match status" value="1"/>
</dbReference>
<dbReference type="Proteomes" id="UP000605148">
    <property type="component" value="Unassembled WGS sequence"/>
</dbReference>
<reference evidence="2" key="2">
    <citation type="submission" date="2020-09" db="EMBL/GenBank/DDBJ databases">
        <authorList>
            <person name="Sun Q."/>
            <person name="Zhou Y."/>
        </authorList>
    </citation>
    <scope>NUCLEOTIDE SEQUENCE</scope>
    <source>
        <strain evidence="2">CGMCC 1.12426</strain>
    </source>
</reference>
<dbReference type="InterPro" id="IPR029058">
    <property type="entry name" value="AB_hydrolase_fold"/>
</dbReference>
<protein>
    <submittedName>
        <fullName evidence="2">Lysophospholipase</fullName>
    </submittedName>
</protein>